<name>A0A3M7Q728_BRAPC</name>
<evidence type="ECO:0000313" key="1">
    <source>
        <dbReference type="EMBL" id="RNA07216.1"/>
    </source>
</evidence>
<comment type="caution">
    <text evidence="1">The sequence shown here is derived from an EMBL/GenBank/DDBJ whole genome shotgun (WGS) entry which is preliminary data.</text>
</comment>
<reference evidence="1 2" key="1">
    <citation type="journal article" date="2018" name="Sci. Rep.">
        <title>Genomic signatures of local adaptation to the degree of environmental predictability in rotifers.</title>
        <authorList>
            <person name="Franch-Gras L."/>
            <person name="Hahn C."/>
            <person name="Garcia-Roger E.M."/>
            <person name="Carmona M.J."/>
            <person name="Serra M."/>
            <person name="Gomez A."/>
        </authorList>
    </citation>
    <scope>NUCLEOTIDE SEQUENCE [LARGE SCALE GENOMIC DNA]</scope>
    <source>
        <strain evidence="1">HYR1</strain>
    </source>
</reference>
<gene>
    <name evidence="1" type="ORF">BpHYR1_011710</name>
</gene>
<protein>
    <submittedName>
        <fullName evidence="1">Uncharacterized protein</fullName>
    </submittedName>
</protein>
<dbReference type="Proteomes" id="UP000276133">
    <property type="component" value="Unassembled WGS sequence"/>
</dbReference>
<dbReference type="EMBL" id="REGN01007123">
    <property type="protein sequence ID" value="RNA07216.1"/>
    <property type="molecule type" value="Genomic_DNA"/>
</dbReference>
<evidence type="ECO:0000313" key="2">
    <source>
        <dbReference type="Proteomes" id="UP000276133"/>
    </source>
</evidence>
<accession>A0A3M7Q728</accession>
<dbReference type="AlphaFoldDB" id="A0A3M7Q728"/>
<sequence length="77" mass="9108">MAVQNSGRQAERLNDRLPQIEKKSFCAERFEIVLNGYFNVLKSLNTSNEVKKVSYKNAFRPHTINRRRISIFKKFKC</sequence>
<organism evidence="1 2">
    <name type="scientific">Brachionus plicatilis</name>
    <name type="common">Marine rotifer</name>
    <name type="synonym">Brachionus muelleri</name>
    <dbReference type="NCBI Taxonomy" id="10195"/>
    <lineage>
        <taxon>Eukaryota</taxon>
        <taxon>Metazoa</taxon>
        <taxon>Spiralia</taxon>
        <taxon>Gnathifera</taxon>
        <taxon>Rotifera</taxon>
        <taxon>Eurotatoria</taxon>
        <taxon>Monogononta</taxon>
        <taxon>Pseudotrocha</taxon>
        <taxon>Ploima</taxon>
        <taxon>Brachionidae</taxon>
        <taxon>Brachionus</taxon>
    </lineage>
</organism>
<proteinExistence type="predicted"/>
<keyword evidence="2" id="KW-1185">Reference proteome</keyword>